<dbReference type="HOGENOM" id="CLU_019796_1_3_12"/>
<dbReference type="EMBL" id="AGDY01000001">
    <property type="protein sequence ID" value="EMB24830.1"/>
    <property type="molecule type" value="Genomic_DNA"/>
</dbReference>
<evidence type="ECO:0008006" key="8">
    <source>
        <dbReference type="Google" id="ProtNLM"/>
    </source>
</evidence>
<evidence type="ECO:0000256" key="3">
    <source>
        <dbReference type="ARBA" id="ARBA00023027"/>
    </source>
</evidence>
<name>A0A0F6MSJ9_TREDN</name>
<dbReference type="AlphaFoldDB" id="A0A0F6MSJ9"/>
<dbReference type="PATRIC" id="fig|999434.4.peg.63"/>
<dbReference type="FunFam" id="3.40.50.720:FF:000203">
    <property type="entry name" value="D-3-phosphoglycerate dehydrogenase (SerA)"/>
    <property type="match status" value="1"/>
</dbReference>
<dbReference type="InterPro" id="IPR006140">
    <property type="entry name" value="D-isomer_DH_NAD-bd"/>
</dbReference>
<dbReference type="SUPFAM" id="SSF51735">
    <property type="entry name" value="NAD(P)-binding Rossmann-fold domains"/>
    <property type="match status" value="1"/>
</dbReference>
<evidence type="ECO:0000259" key="6">
    <source>
        <dbReference type="Pfam" id="PF02826"/>
    </source>
</evidence>
<reference evidence="7" key="1">
    <citation type="submission" date="2012-01" db="EMBL/GenBank/DDBJ databases">
        <title>The Genome Sequence of Treponema denticola OTK.</title>
        <authorList>
            <consortium name="The Broad Institute Genome Sequencing Platform"/>
            <person name="Earl A."/>
            <person name="Ward D."/>
            <person name="Feldgarden M."/>
            <person name="Gevers D."/>
            <person name="Blanton J.M."/>
            <person name="Fenno C.J."/>
            <person name="Baranova O.V."/>
            <person name="Mathney J."/>
            <person name="Dewhirst F.E."/>
            <person name="Izard J."/>
            <person name="Young S.K."/>
            <person name="Zeng Q."/>
            <person name="Gargeya S."/>
            <person name="Fitzgerald M."/>
            <person name="Haas B."/>
            <person name="Abouelleil A."/>
            <person name="Alvarado L."/>
            <person name="Arachchi H.M."/>
            <person name="Berlin A."/>
            <person name="Chapman S.B."/>
            <person name="Gearin G."/>
            <person name="Goldberg J."/>
            <person name="Griggs A."/>
            <person name="Gujja S."/>
            <person name="Hansen M."/>
            <person name="Heiman D."/>
            <person name="Howarth C."/>
            <person name="Larimer J."/>
            <person name="Lui A."/>
            <person name="MacDonald P.J.P."/>
            <person name="McCowen C."/>
            <person name="Montmayeur A."/>
            <person name="Murphy C."/>
            <person name="Neiman D."/>
            <person name="Pearson M."/>
            <person name="Priest M."/>
            <person name="Roberts A."/>
            <person name="Saif S."/>
            <person name="Shea T."/>
            <person name="Sisk P."/>
            <person name="Stolte C."/>
            <person name="Sykes S."/>
            <person name="Wortman J."/>
            <person name="Nusbaum C."/>
            <person name="Birren B."/>
        </authorList>
    </citation>
    <scope>NUCLEOTIDE SEQUENCE [LARGE SCALE GENOMIC DNA]</scope>
    <source>
        <strain evidence="7">OTK</strain>
    </source>
</reference>
<accession>A0A0F6MSJ9</accession>
<dbReference type="InterPro" id="IPR036291">
    <property type="entry name" value="NAD(P)-bd_dom_sf"/>
</dbReference>
<keyword evidence="2 4" id="KW-0560">Oxidoreductase</keyword>
<dbReference type="Gene3D" id="3.40.50.720">
    <property type="entry name" value="NAD(P)-binding Rossmann-like Domain"/>
    <property type="match status" value="2"/>
</dbReference>
<comment type="caution">
    <text evidence="7">The sequence shown here is derived from an EMBL/GenBank/DDBJ whole genome shotgun (WGS) entry which is preliminary data.</text>
</comment>
<dbReference type="Proteomes" id="UP000011701">
    <property type="component" value="Chromosome"/>
</dbReference>
<dbReference type="GO" id="GO:0016616">
    <property type="term" value="F:oxidoreductase activity, acting on the CH-OH group of donors, NAD or NADP as acceptor"/>
    <property type="evidence" value="ECO:0007669"/>
    <property type="project" value="InterPro"/>
</dbReference>
<dbReference type="PANTHER" id="PTHR42789">
    <property type="entry name" value="D-ISOMER SPECIFIC 2-HYDROXYACID DEHYDROGENASE FAMILY PROTEIN (AFU_ORTHOLOGUE AFUA_6G10090)"/>
    <property type="match status" value="1"/>
</dbReference>
<dbReference type="PANTHER" id="PTHR42789:SF1">
    <property type="entry name" value="D-ISOMER SPECIFIC 2-HYDROXYACID DEHYDROGENASE FAMILY PROTEIN (AFU_ORTHOLOGUE AFUA_6G10090)"/>
    <property type="match status" value="1"/>
</dbReference>
<dbReference type="Pfam" id="PF02826">
    <property type="entry name" value="2-Hacid_dh_C"/>
    <property type="match status" value="1"/>
</dbReference>
<dbReference type="Pfam" id="PF00389">
    <property type="entry name" value="2-Hacid_dh"/>
    <property type="match status" value="1"/>
</dbReference>
<comment type="similarity">
    <text evidence="1 4">Belongs to the D-isomer specific 2-hydroxyacid dehydrogenase family.</text>
</comment>
<feature type="domain" description="D-isomer specific 2-hydroxyacid dehydrogenase NAD-binding" evidence="6">
    <location>
        <begin position="140"/>
        <end position="318"/>
    </location>
</feature>
<dbReference type="InterPro" id="IPR006139">
    <property type="entry name" value="D-isomer_2_OHA_DH_cat_dom"/>
</dbReference>
<sequence>MAKMIKKIAILGDAMIPNSLFETAYDKILKSYCKEIIYGEYESVWANLQDRRLKVEQNGPEIEEVDPILASGGKANDSEMVLGLFQPMSKKMMDQMPNLKIVGVCRAGVENVNVEAATKKGILVFNVQGRNAEAVSDFTLGLMLSEIRNIARAHFSIKNKEWRKVFSNSDNVMELKGKTIGLVGFGYIGQLVAKKLSGFDVNIIVYDPYIKEETAKKLGVKLVEKEELFKTSDIVSVHARLLPSTKGIIDKKSIDSMKKTAIFINTARSGLVDYEALAIALKEKRILGAALDVFETEPLDENSPLIALDNVTLTTHIAGTTSEVLANSPGMLMNDIKNTLEGGQSYFIVNPEVLDNAEFKAWLKN</sequence>
<evidence type="ECO:0000256" key="2">
    <source>
        <dbReference type="ARBA" id="ARBA00023002"/>
    </source>
</evidence>
<dbReference type="RefSeq" id="WP_002690029.1">
    <property type="nucleotide sequence ID" value="NZ_CM001797.1"/>
</dbReference>
<dbReference type="SUPFAM" id="SSF52283">
    <property type="entry name" value="Formate/glycerate dehydrogenase catalytic domain-like"/>
    <property type="match status" value="1"/>
</dbReference>
<dbReference type="CDD" id="cd12171">
    <property type="entry name" value="2-Hacid_dh_10"/>
    <property type="match status" value="1"/>
</dbReference>
<evidence type="ECO:0000256" key="4">
    <source>
        <dbReference type="RuleBase" id="RU003719"/>
    </source>
</evidence>
<keyword evidence="3" id="KW-0520">NAD</keyword>
<evidence type="ECO:0000256" key="1">
    <source>
        <dbReference type="ARBA" id="ARBA00005854"/>
    </source>
</evidence>
<evidence type="ECO:0000259" key="5">
    <source>
        <dbReference type="Pfam" id="PF00389"/>
    </source>
</evidence>
<dbReference type="InterPro" id="IPR050857">
    <property type="entry name" value="D-2-hydroxyacid_DH"/>
</dbReference>
<evidence type="ECO:0000313" key="7">
    <source>
        <dbReference type="EMBL" id="EMB24830.1"/>
    </source>
</evidence>
<organism evidence="7">
    <name type="scientific">Treponema denticola OTK</name>
    <dbReference type="NCBI Taxonomy" id="999434"/>
    <lineage>
        <taxon>Bacteria</taxon>
        <taxon>Pseudomonadati</taxon>
        <taxon>Spirochaetota</taxon>
        <taxon>Spirochaetia</taxon>
        <taxon>Spirochaetales</taxon>
        <taxon>Treponemataceae</taxon>
        <taxon>Treponema</taxon>
    </lineage>
</organism>
<feature type="domain" description="D-isomer specific 2-hydroxyacid dehydrogenase catalytic" evidence="5">
    <location>
        <begin position="74"/>
        <end position="350"/>
    </location>
</feature>
<proteinExistence type="inferred from homology"/>
<gene>
    <name evidence="7" type="ORF">HMPREF9723_00061</name>
</gene>
<dbReference type="GO" id="GO:0051287">
    <property type="term" value="F:NAD binding"/>
    <property type="evidence" value="ECO:0007669"/>
    <property type="project" value="InterPro"/>
</dbReference>
<protein>
    <recommendedName>
        <fullName evidence="8">Phosphoglycerate dehydrogenase</fullName>
    </recommendedName>
</protein>